<name>A0A7X0SN91_9BACL</name>
<evidence type="ECO:0000313" key="3">
    <source>
        <dbReference type="Proteomes" id="UP000564644"/>
    </source>
</evidence>
<evidence type="ECO:0000256" key="1">
    <source>
        <dbReference type="SAM" id="SignalP"/>
    </source>
</evidence>
<keyword evidence="3" id="KW-1185">Reference proteome</keyword>
<protein>
    <submittedName>
        <fullName evidence="2">Uncharacterized protein</fullName>
    </submittedName>
</protein>
<dbReference type="EMBL" id="JACJVO010000015">
    <property type="protein sequence ID" value="MBB6731835.1"/>
    <property type="molecule type" value="Genomic_DNA"/>
</dbReference>
<dbReference type="AlphaFoldDB" id="A0A7X0SN91"/>
<dbReference type="Proteomes" id="UP000564644">
    <property type="component" value="Unassembled WGS sequence"/>
</dbReference>
<reference evidence="2 3" key="1">
    <citation type="submission" date="2020-08" db="EMBL/GenBank/DDBJ databases">
        <title>Cohnella phylogeny.</title>
        <authorList>
            <person name="Dunlap C."/>
        </authorList>
    </citation>
    <scope>NUCLEOTIDE SEQUENCE [LARGE SCALE GENOMIC DNA]</scope>
    <source>
        <strain evidence="2 3">CBP 2801</strain>
    </source>
</reference>
<feature type="signal peptide" evidence="1">
    <location>
        <begin position="1"/>
        <end position="22"/>
    </location>
</feature>
<evidence type="ECO:0000313" key="2">
    <source>
        <dbReference type="EMBL" id="MBB6731835.1"/>
    </source>
</evidence>
<accession>A0A7X0SN91</accession>
<organism evidence="2 3">
    <name type="scientific">Cohnella zeiphila</name>
    <dbReference type="NCBI Taxonomy" id="2761120"/>
    <lineage>
        <taxon>Bacteria</taxon>
        <taxon>Bacillati</taxon>
        <taxon>Bacillota</taxon>
        <taxon>Bacilli</taxon>
        <taxon>Bacillales</taxon>
        <taxon>Paenibacillaceae</taxon>
        <taxon>Cohnella</taxon>
    </lineage>
</organism>
<gene>
    <name evidence="2" type="ORF">H7C18_13015</name>
</gene>
<dbReference type="RefSeq" id="WP_185129503.1">
    <property type="nucleotide sequence ID" value="NZ_JACJVO010000015.1"/>
</dbReference>
<sequence>MKSKTKRLAVAAASLAVLFTFAAAPYSSSAETVAKTAPPPIEFRPLTDYTGYTYLLSSSRSITDNLNQTASIAVSTRTKSIVDEVGAIVQLQQWTGSAWVDNGTASTLSAANTNFLSGTSAKSAPSGYYYRAKVIHYAKKSGVTEQVTEYSDSIQIQ</sequence>
<feature type="chain" id="PRO_5039599058" evidence="1">
    <location>
        <begin position="23"/>
        <end position="157"/>
    </location>
</feature>
<proteinExistence type="predicted"/>
<comment type="caution">
    <text evidence="2">The sequence shown here is derived from an EMBL/GenBank/DDBJ whole genome shotgun (WGS) entry which is preliminary data.</text>
</comment>
<keyword evidence="1" id="KW-0732">Signal</keyword>